<accession>A0A6G1KWT4</accession>
<dbReference type="Pfam" id="PF01370">
    <property type="entry name" value="Epimerase"/>
    <property type="match status" value="1"/>
</dbReference>
<dbReference type="Gene3D" id="3.40.50.720">
    <property type="entry name" value="NAD(P)-binding Rossmann-like Domain"/>
    <property type="match status" value="1"/>
</dbReference>
<evidence type="ECO:0000259" key="1">
    <source>
        <dbReference type="Pfam" id="PF01370"/>
    </source>
</evidence>
<dbReference type="AlphaFoldDB" id="A0A6G1KWT4"/>
<keyword evidence="3" id="KW-1185">Reference proteome</keyword>
<evidence type="ECO:0000313" key="2">
    <source>
        <dbReference type="EMBL" id="KAF2765101.1"/>
    </source>
</evidence>
<dbReference type="InterPro" id="IPR036291">
    <property type="entry name" value="NAD(P)-bd_dom_sf"/>
</dbReference>
<name>A0A6G1KWT4_9PEZI</name>
<protein>
    <submittedName>
        <fullName evidence="2">NAD(P)-binding protein</fullName>
    </submittedName>
</protein>
<organism evidence="2 3">
    <name type="scientific">Teratosphaeria nubilosa</name>
    <dbReference type="NCBI Taxonomy" id="161662"/>
    <lineage>
        <taxon>Eukaryota</taxon>
        <taxon>Fungi</taxon>
        <taxon>Dikarya</taxon>
        <taxon>Ascomycota</taxon>
        <taxon>Pezizomycotina</taxon>
        <taxon>Dothideomycetes</taxon>
        <taxon>Dothideomycetidae</taxon>
        <taxon>Mycosphaerellales</taxon>
        <taxon>Teratosphaeriaceae</taxon>
        <taxon>Teratosphaeria</taxon>
    </lineage>
</organism>
<feature type="domain" description="NAD-dependent epimerase/dehydratase" evidence="1">
    <location>
        <begin position="9"/>
        <end position="211"/>
    </location>
</feature>
<dbReference type="InterPro" id="IPR001509">
    <property type="entry name" value="Epimerase_deHydtase"/>
</dbReference>
<dbReference type="PANTHER" id="PTHR43103:SF6">
    <property type="entry name" value="PUTATIVE-RELATED"/>
    <property type="match status" value="1"/>
</dbReference>
<dbReference type="PANTHER" id="PTHR43103">
    <property type="entry name" value="NUCLEOSIDE-DIPHOSPHATE-SUGAR EPIMERASE"/>
    <property type="match status" value="1"/>
</dbReference>
<dbReference type="SUPFAM" id="SSF51735">
    <property type="entry name" value="NAD(P)-binding Rossmann-fold domains"/>
    <property type="match status" value="1"/>
</dbReference>
<sequence length="308" mass="34980">MASEGKRVVFTGGSGKAGRHAIPYLLSKGHSVLNLDLVEFPQDHVPKGKQVFTLKTDLTQSGQVFNALTTHFNFEGYEDGQPQAPPDVVIHFAAFARNLLVPDNECFTANVTSTYNVIEAASKLGVKKIIIASSETTYGVCFSEGKTDYQQFPLEEDTYDRDPMDSYALSKLCGERTARTFSRRYGSDIYSLIIGNVIEPHEYERDFPNHVNKPETRRRNAWSYIDARDLGQICDLCIQKSGLGFQVFNATNDTITTKEPTKEFLAKWEPNTKITRKLGEFEAPLSNRKIRELLGFKEEHNWRRYYKP</sequence>
<dbReference type="OrthoDB" id="202470at2759"/>
<dbReference type="EMBL" id="ML995901">
    <property type="protein sequence ID" value="KAF2765101.1"/>
    <property type="molecule type" value="Genomic_DNA"/>
</dbReference>
<evidence type="ECO:0000313" key="3">
    <source>
        <dbReference type="Proteomes" id="UP000799436"/>
    </source>
</evidence>
<dbReference type="Proteomes" id="UP000799436">
    <property type="component" value="Unassembled WGS sequence"/>
</dbReference>
<proteinExistence type="predicted"/>
<gene>
    <name evidence="2" type="ORF">EJ03DRAFT_331296</name>
</gene>
<reference evidence="2" key="1">
    <citation type="journal article" date="2020" name="Stud. Mycol.">
        <title>101 Dothideomycetes genomes: a test case for predicting lifestyles and emergence of pathogens.</title>
        <authorList>
            <person name="Haridas S."/>
            <person name="Albert R."/>
            <person name="Binder M."/>
            <person name="Bloem J."/>
            <person name="Labutti K."/>
            <person name="Salamov A."/>
            <person name="Andreopoulos B."/>
            <person name="Baker S."/>
            <person name="Barry K."/>
            <person name="Bills G."/>
            <person name="Bluhm B."/>
            <person name="Cannon C."/>
            <person name="Castanera R."/>
            <person name="Culley D."/>
            <person name="Daum C."/>
            <person name="Ezra D."/>
            <person name="Gonzalez J."/>
            <person name="Henrissat B."/>
            <person name="Kuo A."/>
            <person name="Liang C."/>
            <person name="Lipzen A."/>
            <person name="Lutzoni F."/>
            <person name="Magnuson J."/>
            <person name="Mondo S."/>
            <person name="Nolan M."/>
            <person name="Ohm R."/>
            <person name="Pangilinan J."/>
            <person name="Park H.-J."/>
            <person name="Ramirez L."/>
            <person name="Alfaro M."/>
            <person name="Sun H."/>
            <person name="Tritt A."/>
            <person name="Yoshinaga Y."/>
            <person name="Zwiers L.-H."/>
            <person name="Turgeon B."/>
            <person name="Goodwin S."/>
            <person name="Spatafora J."/>
            <person name="Crous P."/>
            <person name="Grigoriev I."/>
        </authorList>
    </citation>
    <scope>NUCLEOTIDE SEQUENCE</scope>
    <source>
        <strain evidence="2">CBS 116005</strain>
    </source>
</reference>